<dbReference type="SUPFAM" id="SSF50891">
    <property type="entry name" value="Cyclophilin-like"/>
    <property type="match status" value="1"/>
</dbReference>
<comment type="caution">
    <text evidence="3">The sequence shown here is derived from an EMBL/GenBank/DDBJ whole genome shotgun (WGS) entry which is preliminary data.</text>
</comment>
<dbReference type="GO" id="GO:0016018">
    <property type="term" value="F:cyclosporin A binding"/>
    <property type="evidence" value="ECO:0007669"/>
    <property type="project" value="TreeGrafter"/>
</dbReference>
<dbReference type="InterPro" id="IPR002130">
    <property type="entry name" value="Cyclophilin-type_PPIase_dom"/>
</dbReference>
<accession>A0A834ESY8</accession>
<feature type="domain" description="PPIase cyclophilin-type" evidence="2">
    <location>
        <begin position="7"/>
        <end position="116"/>
    </location>
</feature>
<dbReference type="InterPro" id="IPR029000">
    <property type="entry name" value="Cyclophilin-like_dom_sf"/>
</dbReference>
<evidence type="ECO:0000313" key="3">
    <source>
        <dbReference type="EMBL" id="KAF6125227.1"/>
    </source>
</evidence>
<gene>
    <name evidence="3" type="ORF">HJG60_009748</name>
</gene>
<name>A0A834ESY8_9CHIR</name>
<dbReference type="Proteomes" id="UP000664940">
    <property type="component" value="Unassembled WGS sequence"/>
</dbReference>
<protein>
    <recommendedName>
        <fullName evidence="1">Peptidyl-prolyl cis-trans isomerase</fullName>
        <shortName evidence="1">PPIase</shortName>
        <ecNumber evidence="1">5.2.1.8</ecNumber>
    </recommendedName>
</protein>
<dbReference type="PANTHER" id="PTHR11071:SF490">
    <property type="entry name" value="PEPTIDYL-PROLYL CIS-TRANS ISOMERASE A"/>
    <property type="match status" value="1"/>
</dbReference>
<dbReference type="Gene3D" id="2.40.100.10">
    <property type="entry name" value="Cyclophilin-like"/>
    <property type="match status" value="1"/>
</dbReference>
<dbReference type="PRINTS" id="PR00153">
    <property type="entry name" value="CSAPPISMRASE"/>
</dbReference>
<dbReference type="PROSITE" id="PS50072">
    <property type="entry name" value="CSA_PPIASE_2"/>
    <property type="match status" value="1"/>
</dbReference>
<organism evidence="3 4">
    <name type="scientific">Phyllostomus discolor</name>
    <name type="common">pale spear-nosed bat</name>
    <dbReference type="NCBI Taxonomy" id="89673"/>
    <lineage>
        <taxon>Eukaryota</taxon>
        <taxon>Metazoa</taxon>
        <taxon>Chordata</taxon>
        <taxon>Craniata</taxon>
        <taxon>Vertebrata</taxon>
        <taxon>Euteleostomi</taxon>
        <taxon>Mammalia</taxon>
        <taxon>Eutheria</taxon>
        <taxon>Laurasiatheria</taxon>
        <taxon>Chiroptera</taxon>
        <taxon>Yangochiroptera</taxon>
        <taxon>Phyllostomidae</taxon>
        <taxon>Phyllostominae</taxon>
        <taxon>Phyllostomus</taxon>
    </lineage>
</organism>
<keyword evidence="1" id="KW-0697">Rotamase</keyword>
<evidence type="ECO:0000313" key="4">
    <source>
        <dbReference type="Proteomes" id="UP000664940"/>
    </source>
</evidence>
<reference evidence="3 4" key="1">
    <citation type="journal article" date="2020" name="Nature">
        <title>Six reference-quality genomes reveal evolution of bat adaptations.</title>
        <authorList>
            <person name="Jebb D."/>
            <person name="Huang Z."/>
            <person name="Pippel M."/>
            <person name="Hughes G.M."/>
            <person name="Lavrichenko K."/>
            <person name="Devanna P."/>
            <person name="Winkler S."/>
            <person name="Jermiin L.S."/>
            <person name="Skirmuntt E.C."/>
            <person name="Katzourakis A."/>
            <person name="Burkitt-Gray L."/>
            <person name="Ray D.A."/>
            <person name="Sullivan K.A.M."/>
            <person name="Roscito J.G."/>
            <person name="Kirilenko B.M."/>
            <person name="Davalos L.M."/>
            <person name="Corthals A.P."/>
            <person name="Power M.L."/>
            <person name="Jones G."/>
            <person name="Ransome R.D."/>
            <person name="Dechmann D.K.N."/>
            <person name="Locatelli A.G."/>
            <person name="Puechmaille S.J."/>
            <person name="Fedrigo O."/>
            <person name="Jarvis E.D."/>
            <person name="Hiller M."/>
            <person name="Vernes S.C."/>
            <person name="Myers E.W."/>
            <person name="Teeling E.C."/>
        </authorList>
    </citation>
    <scope>NUCLEOTIDE SEQUENCE [LARGE SCALE GENOMIC DNA]</scope>
    <source>
        <strain evidence="3">Bat1K_MPI-CBG_1</strain>
    </source>
</reference>
<comment type="catalytic activity">
    <reaction evidence="1">
        <text>[protein]-peptidylproline (omega=180) = [protein]-peptidylproline (omega=0)</text>
        <dbReference type="Rhea" id="RHEA:16237"/>
        <dbReference type="Rhea" id="RHEA-COMP:10747"/>
        <dbReference type="Rhea" id="RHEA-COMP:10748"/>
        <dbReference type="ChEBI" id="CHEBI:83833"/>
        <dbReference type="ChEBI" id="CHEBI:83834"/>
        <dbReference type="EC" id="5.2.1.8"/>
    </reaction>
</comment>
<sequence length="157" mass="17671">MVSPTMFFNITVDSKSLGCISFQLFADKAPRTAENFHTLSTGEKGCGYKSSCFHKTIQGFMCQGGDFTCHNGTGSKSVYWEKFDDENFILKHTGPGILCMANAGLDSTQQFPVFHLHCQDQVAGQQARGLLPDKRRHGCCDNHEALWTQEWEEDHHY</sequence>
<dbReference type="AlphaFoldDB" id="A0A834ESY8"/>
<dbReference type="EMBL" id="JABVXQ010000002">
    <property type="protein sequence ID" value="KAF6125227.1"/>
    <property type="molecule type" value="Genomic_DNA"/>
</dbReference>
<evidence type="ECO:0000259" key="2">
    <source>
        <dbReference type="PROSITE" id="PS50072"/>
    </source>
</evidence>
<keyword evidence="1" id="KW-0413">Isomerase</keyword>
<dbReference type="GO" id="GO:0003755">
    <property type="term" value="F:peptidyl-prolyl cis-trans isomerase activity"/>
    <property type="evidence" value="ECO:0007669"/>
    <property type="project" value="UniProtKB-UniRule"/>
</dbReference>
<comment type="similarity">
    <text evidence="1">Belongs to the cyclophilin-type PPIase family.</text>
</comment>
<dbReference type="Pfam" id="PF00160">
    <property type="entry name" value="Pro_isomerase"/>
    <property type="match status" value="1"/>
</dbReference>
<comment type="function">
    <text evidence="1">PPIases accelerate the folding of proteins. It catalyzes the cis-trans isomerization of proline imidic peptide bonds in oligopeptides.</text>
</comment>
<dbReference type="GO" id="GO:0006457">
    <property type="term" value="P:protein folding"/>
    <property type="evidence" value="ECO:0007669"/>
    <property type="project" value="TreeGrafter"/>
</dbReference>
<evidence type="ECO:0000256" key="1">
    <source>
        <dbReference type="RuleBase" id="RU363019"/>
    </source>
</evidence>
<proteinExistence type="inferred from homology"/>
<dbReference type="EC" id="5.2.1.8" evidence="1"/>
<dbReference type="GO" id="GO:0005737">
    <property type="term" value="C:cytoplasm"/>
    <property type="evidence" value="ECO:0007669"/>
    <property type="project" value="TreeGrafter"/>
</dbReference>
<dbReference type="PANTHER" id="PTHR11071">
    <property type="entry name" value="PEPTIDYL-PROLYL CIS-TRANS ISOMERASE"/>
    <property type="match status" value="1"/>
</dbReference>